<feature type="transmembrane region" description="Helical" evidence="5">
    <location>
        <begin position="83"/>
        <end position="102"/>
    </location>
</feature>
<feature type="transmembrane region" description="Helical" evidence="5">
    <location>
        <begin position="144"/>
        <end position="161"/>
    </location>
</feature>
<dbReference type="PANTHER" id="PTHR13377:SF3">
    <property type="entry name" value="TRANSMEMBRANE PROTEIN 115"/>
    <property type="match status" value="1"/>
</dbReference>
<evidence type="ECO:0000256" key="4">
    <source>
        <dbReference type="ARBA" id="ARBA00023136"/>
    </source>
</evidence>
<feature type="transmembrane region" description="Helical" evidence="5">
    <location>
        <begin position="6"/>
        <end position="36"/>
    </location>
</feature>
<dbReference type="GO" id="GO:0005794">
    <property type="term" value="C:Golgi apparatus"/>
    <property type="evidence" value="ECO:0007669"/>
    <property type="project" value="TreeGrafter"/>
</dbReference>
<dbReference type="GO" id="GO:0016020">
    <property type="term" value="C:membrane"/>
    <property type="evidence" value="ECO:0007669"/>
    <property type="project" value="UniProtKB-SubCell"/>
</dbReference>
<dbReference type="RefSeq" id="XP_007375780.1">
    <property type="nucleotide sequence ID" value="XM_007375718.1"/>
</dbReference>
<dbReference type="eggNOG" id="KOG2890">
    <property type="taxonomic scope" value="Eukaryota"/>
</dbReference>
<sequence length="355" mass="40544">MAVPKVTSILLVILITLTLLNFILKYYTYFVLIVASSKSTPNPDTPESTSIPHPHELFVPLLTFIPSKSTVLAYPWVLVTASFVEETFIGLFVSIVGMFYLGRYLENVWSSPEFLKFVMFNVIVTNSLLYLYYSFKSWFIESEVPVVLSSMGIIMGFIVAIKQRIPNHFFILFKGNLRIKVKYMSFILIILSLVLAFLNSEYYITYLMCCYGFIISWFYLRFVKTSLNEGQSYLIPFSKTSPIEPKEEEAKQSDQFALHTFFPYPLSTIIQLVSSIGFKLAIKYKLISGKEHTLSSGLDEQFNSKLFAVSSLKGVKDVGVLNISKVFHWFSSSGSTGINNTMDKRRKMALKEIDH</sequence>
<evidence type="ECO:0000256" key="3">
    <source>
        <dbReference type="ARBA" id="ARBA00022989"/>
    </source>
</evidence>
<evidence type="ECO:0000313" key="7">
    <source>
        <dbReference type="Proteomes" id="UP000000709"/>
    </source>
</evidence>
<keyword evidence="3 5" id="KW-1133">Transmembrane helix</keyword>
<dbReference type="InterPro" id="IPR035952">
    <property type="entry name" value="Rhomboid-like_sf"/>
</dbReference>
<keyword evidence="2 5" id="KW-0812">Transmembrane</keyword>
<dbReference type="InterPro" id="IPR013861">
    <property type="entry name" value="TMEM115/Pdh1/Rbl19"/>
</dbReference>
<evidence type="ECO:0000256" key="5">
    <source>
        <dbReference type="SAM" id="Phobius"/>
    </source>
</evidence>
<dbReference type="Proteomes" id="UP000000709">
    <property type="component" value="Unassembled WGS sequence"/>
</dbReference>
<keyword evidence="7" id="KW-1185">Reference proteome</keyword>
<dbReference type="GO" id="GO:0006890">
    <property type="term" value="P:retrograde vesicle-mediated transport, Golgi to endoplasmic reticulum"/>
    <property type="evidence" value="ECO:0007669"/>
    <property type="project" value="InterPro"/>
</dbReference>
<dbReference type="InParanoid" id="G3ANC0"/>
<gene>
    <name evidence="6" type="ORF">SPAPADRAFT_138847</name>
</gene>
<dbReference type="Pfam" id="PF08551">
    <property type="entry name" value="DUF1751"/>
    <property type="match status" value="1"/>
</dbReference>
<reference evidence="6 7" key="1">
    <citation type="journal article" date="2011" name="Proc. Natl. Acad. Sci. U.S.A.">
        <title>Comparative genomics of xylose-fermenting fungi for enhanced biofuel production.</title>
        <authorList>
            <person name="Wohlbach D.J."/>
            <person name="Kuo A."/>
            <person name="Sato T.K."/>
            <person name="Potts K.M."/>
            <person name="Salamov A.A."/>
            <person name="LaButti K.M."/>
            <person name="Sun H."/>
            <person name="Clum A."/>
            <person name="Pangilinan J.L."/>
            <person name="Lindquist E.A."/>
            <person name="Lucas S."/>
            <person name="Lapidus A."/>
            <person name="Jin M."/>
            <person name="Gunawan C."/>
            <person name="Balan V."/>
            <person name="Dale B.E."/>
            <person name="Jeffries T.W."/>
            <person name="Zinkel R."/>
            <person name="Barry K.W."/>
            <person name="Grigoriev I.V."/>
            <person name="Gasch A.P."/>
        </authorList>
    </citation>
    <scope>NUCLEOTIDE SEQUENCE [LARGE SCALE GENOMIC DNA]</scope>
    <source>
        <strain evidence="7">NRRL Y-27907 / 11-Y1</strain>
    </source>
</reference>
<proteinExistence type="predicted"/>
<evidence type="ECO:0000256" key="2">
    <source>
        <dbReference type="ARBA" id="ARBA00022692"/>
    </source>
</evidence>
<dbReference type="PANTHER" id="PTHR13377">
    <property type="entry name" value="PLACENTAL PROTEIN 6"/>
    <property type="match status" value="1"/>
</dbReference>
<evidence type="ECO:0000313" key="6">
    <source>
        <dbReference type="EMBL" id="EGW32504.1"/>
    </source>
</evidence>
<name>G3ANC0_SPAPN</name>
<feature type="transmembrane region" description="Helical" evidence="5">
    <location>
        <begin position="114"/>
        <end position="132"/>
    </location>
</feature>
<dbReference type="SMART" id="SM01160">
    <property type="entry name" value="DUF1751"/>
    <property type="match status" value="1"/>
</dbReference>
<dbReference type="Gene3D" id="1.20.1540.10">
    <property type="entry name" value="Rhomboid-like"/>
    <property type="match status" value="1"/>
</dbReference>
<dbReference type="FunFam" id="1.20.1540.10:FF:000004">
    <property type="entry name" value="Transmembrane protein 115"/>
    <property type="match status" value="1"/>
</dbReference>
<dbReference type="AlphaFoldDB" id="G3ANC0"/>
<accession>G3ANC0</accession>
<evidence type="ECO:0000256" key="1">
    <source>
        <dbReference type="ARBA" id="ARBA00004141"/>
    </source>
</evidence>
<keyword evidence="4 5" id="KW-0472">Membrane</keyword>
<dbReference type="HOGENOM" id="CLU_676370_0_0_1"/>
<protein>
    <recommendedName>
        <fullName evidence="8">DUF1751-domain-containing protein</fullName>
    </recommendedName>
</protein>
<dbReference type="KEGG" id="spaa:SPAPADRAFT_138847"/>
<feature type="transmembrane region" description="Helical" evidence="5">
    <location>
        <begin position="204"/>
        <end position="223"/>
    </location>
</feature>
<dbReference type="OrthoDB" id="203724at2759"/>
<evidence type="ECO:0008006" key="8">
    <source>
        <dbReference type="Google" id="ProtNLM"/>
    </source>
</evidence>
<feature type="transmembrane region" description="Helical" evidence="5">
    <location>
        <begin position="181"/>
        <end position="198"/>
    </location>
</feature>
<dbReference type="GeneID" id="18870156"/>
<dbReference type="OMA" id="YYTYFVL"/>
<comment type="subcellular location">
    <subcellularLocation>
        <location evidence="1">Membrane</location>
        <topology evidence="1">Multi-pass membrane protein</topology>
    </subcellularLocation>
</comment>
<dbReference type="EMBL" id="GL996502">
    <property type="protein sequence ID" value="EGW32504.1"/>
    <property type="molecule type" value="Genomic_DNA"/>
</dbReference>
<organism evidence="7">
    <name type="scientific">Spathaspora passalidarum (strain NRRL Y-27907 / 11-Y1)</name>
    <dbReference type="NCBI Taxonomy" id="619300"/>
    <lineage>
        <taxon>Eukaryota</taxon>
        <taxon>Fungi</taxon>
        <taxon>Dikarya</taxon>
        <taxon>Ascomycota</taxon>
        <taxon>Saccharomycotina</taxon>
        <taxon>Pichiomycetes</taxon>
        <taxon>Debaryomycetaceae</taxon>
        <taxon>Spathaspora</taxon>
    </lineage>
</organism>
<dbReference type="SUPFAM" id="SSF144091">
    <property type="entry name" value="Rhomboid-like"/>
    <property type="match status" value="1"/>
</dbReference>